<dbReference type="Gene3D" id="1.10.760.10">
    <property type="entry name" value="Cytochrome c-like domain"/>
    <property type="match status" value="1"/>
</dbReference>
<feature type="region of interest" description="Disordered" evidence="1">
    <location>
        <begin position="98"/>
        <end position="130"/>
    </location>
</feature>
<feature type="region of interest" description="Disordered" evidence="1">
    <location>
        <begin position="1"/>
        <end position="66"/>
    </location>
</feature>
<proteinExistence type="predicted"/>
<name>A0ABV6PYP4_9DEIN</name>
<keyword evidence="3" id="KW-1185">Reference proteome</keyword>
<gene>
    <name evidence="2" type="ORF">ACFFFP_02120</name>
</gene>
<dbReference type="Proteomes" id="UP001589830">
    <property type="component" value="Unassembled WGS sequence"/>
</dbReference>
<dbReference type="Pfam" id="PF06537">
    <property type="entry name" value="DHOR"/>
    <property type="match status" value="1"/>
</dbReference>
<protein>
    <submittedName>
        <fullName evidence="2">Di-heme oxidoredictase family protein</fullName>
    </submittedName>
</protein>
<reference evidence="2 3" key="1">
    <citation type="submission" date="2024-09" db="EMBL/GenBank/DDBJ databases">
        <authorList>
            <person name="Sun Q."/>
            <person name="Mori K."/>
        </authorList>
    </citation>
    <scope>NUCLEOTIDE SEQUENCE [LARGE SCALE GENOMIC DNA]</scope>
    <source>
        <strain evidence="2 3">NCAIM B.02340</strain>
    </source>
</reference>
<accession>A0ABV6PYP4</accession>
<evidence type="ECO:0000256" key="1">
    <source>
        <dbReference type="SAM" id="MobiDB-lite"/>
    </source>
</evidence>
<comment type="caution">
    <text evidence="2">The sequence shown here is derived from an EMBL/GenBank/DDBJ whole genome shotgun (WGS) entry which is preliminary data.</text>
</comment>
<dbReference type="RefSeq" id="WP_371863141.1">
    <property type="nucleotide sequence ID" value="NZ_BMPJ01000003.1"/>
</dbReference>
<dbReference type="SUPFAM" id="SSF46626">
    <property type="entry name" value="Cytochrome c"/>
    <property type="match status" value="1"/>
</dbReference>
<dbReference type="InterPro" id="IPR010538">
    <property type="entry name" value="DHOR"/>
</dbReference>
<dbReference type="EMBL" id="JBHLTW010000006">
    <property type="protein sequence ID" value="MFC0594978.1"/>
    <property type="molecule type" value="Genomic_DNA"/>
</dbReference>
<evidence type="ECO:0000313" key="3">
    <source>
        <dbReference type="Proteomes" id="UP001589830"/>
    </source>
</evidence>
<evidence type="ECO:0000313" key="2">
    <source>
        <dbReference type="EMBL" id="MFC0594978.1"/>
    </source>
</evidence>
<organism evidence="2 3">
    <name type="scientific">Thermus composti</name>
    <dbReference type="NCBI Taxonomy" id="532059"/>
    <lineage>
        <taxon>Bacteria</taxon>
        <taxon>Thermotogati</taxon>
        <taxon>Deinococcota</taxon>
        <taxon>Deinococci</taxon>
        <taxon>Thermales</taxon>
        <taxon>Thermaceae</taxon>
        <taxon>Thermus</taxon>
    </lineage>
</organism>
<dbReference type="InterPro" id="IPR036909">
    <property type="entry name" value="Cyt_c-like_dom_sf"/>
</dbReference>
<sequence>MGGDASSPGRTAAFLQPDGGEGEPGGGELFCTVQGEGQGHDPTNLGRTSPKGWRKRWPPPRRTPPLWGIGLTRKVLGEEVYLHDGRAKSLEEAILWHGGRPKGPSAASWPSPRRTGKLSRASEPGQGARA</sequence>